<evidence type="ECO:0000256" key="9">
    <source>
        <dbReference type="ARBA" id="ARBA00022857"/>
    </source>
</evidence>
<dbReference type="InterPro" id="IPR050765">
    <property type="entry name" value="Riboflavin_Biosynth_HTPR"/>
</dbReference>
<dbReference type="SUPFAM" id="SSF53927">
    <property type="entry name" value="Cytidine deaminase-like"/>
    <property type="match status" value="1"/>
</dbReference>
<comment type="function">
    <text evidence="1 12">Converts 2,5-diamino-6-(ribosylamino)-4(3h)-pyrimidinone 5'-phosphate into 5-amino-6-(ribosylamino)-2,4(1h,3h)-pyrimidinedione 5'-phosphate.</text>
</comment>
<evidence type="ECO:0000256" key="3">
    <source>
        <dbReference type="ARBA" id="ARBA00004910"/>
    </source>
</evidence>
<dbReference type="PIRSF" id="PIRSF006769">
    <property type="entry name" value="RibD"/>
    <property type="match status" value="1"/>
</dbReference>
<dbReference type="PROSITE" id="PS00903">
    <property type="entry name" value="CYT_DCMP_DEAMINASES_1"/>
    <property type="match status" value="1"/>
</dbReference>
<dbReference type="Gene3D" id="3.40.140.10">
    <property type="entry name" value="Cytidine Deaminase, domain 2"/>
    <property type="match status" value="1"/>
</dbReference>
<feature type="binding site" evidence="14">
    <location>
        <begin position="295"/>
        <end position="301"/>
    </location>
    <ligand>
        <name>NADP(+)</name>
        <dbReference type="ChEBI" id="CHEBI:58349"/>
    </ligand>
</feature>
<keyword evidence="9 12" id="KW-0521">NADP</keyword>
<keyword evidence="10 12" id="KW-0560">Oxidoreductase</keyword>
<dbReference type="GO" id="GO:0008270">
    <property type="term" value="F:zinc ion binding"/>
    <property type="evidence" value="ECO:0007669"/>
    <property type="project" value="InterPro"/>
</dbReference>
<evidence type="ECO:0000256" key="1">
    <source>
        <dbReference type="ARBA" id="ARBA00002151"/>
    </source>
</evidence>
<dbReference type="EC" id="1.1.1.193" evidence="12"/>
<dbReference type="NCBIfam" id="TIGR00326">
    <property type="entry name" value="eubact_ribD"/>
    <property type="match status" value="1"/>
</dbReference>
<dbReference type="Gene3D" id="3.40.430.10">
    <property type="entry name" value="Dihydrofolate Reductase, subunit A"/>
    <property type="match status" value="1"/>
</dbReference>
<evidence type="ECO:0000256" key="8">
    <source>
        <dbReference type="ARBA" id="ARBA00022833"/>
    </source>
</evidence>
<keyword evidence="11" id="KW-0511">Multifunctional enzyme</keyword>
<gene>
    <name evidence="17" type="ORF">DB30_01696</name>
</gene>
<name>A0A0C2DEY7_9BACT</name>
<accession>A0A0C2DEY7</accession>
<dbReference type="InterPro" id="IPR016192">
    <property type="entry name" value="APOBEC/CMP_deaminase_Zn-bd"/>
</dbReference>
<comment type="cofactor">
    <cofactor evidence="12 15">
        <name>Zn(2+)</name>
        <dbReference type="ChEBI" id="CHEBI:29105"/>
    </cofactor>
    <text evidence="12 15">Binds 1 zinc ion.</text>
</comment>
<evidence type="ECO:0000256" key="12">
    <source>
        <dbReference type="PIRNR" id="PIRNR006769"/>
    </source>
</evidence>
<feature type="binding site" evidence="15">
    <location>
        <position position="50"/>
    </location>
    <ligand>
        <name>Zn(2+)</name>
        <dbReference type="ChEBI" id="CHEBI:29105"/>
        <note>catalytic</note>
    </ligand>
</feature>
<evidence type="ECO:0000259" key="16">
    <source>
        <dbReference type="PROSITE" id="PS51747"/>
    </source>
</evidence>
<evidence type="ECO:0000256" key="15">
    <source>
        <dbReference type="PIRSR" id="PIRSR006769-3"/>
    </source>
</evidence>
<keyword evidence="7 12" id="KW-0479">Metal-binding</keyword>
<feature type="binding site" evidence="14">
    <location>
        <position position="154"/>
    </location>
    <ligand>
        <name>NADP(+)</name>
        <dbReference type="ChEBI" id="CHEBI:58349"/>
    </ligand>
</feature>
<dbReference type="PANTHER" id="PTHR38011">
    <property type="entry name" value="DIHYDROFOLATE REDUCTASE FAMILY PROTEIN (AFU_ORTHOLOGUE AFUA_8G06820)"/>
    <property type="match status" value="1"/>
</dbReference>
<feature type="active site" description="Proton donor" evidence="13">
    <location>
        <position position="52"/>
    </location>
</feature>
<dbReference type="GO" id="GO:0008703">
    <property type="term" value="F:5-amino-6-(5-phosphoribosylamino)uracil reductase activity"/>
    <property type="evidence" value="ECO:0007669"/>
    <property type="project" value="UniProtKB-EC"/>
</dbReference>
<reference evidence="17 18" key="1">
    <citation type="submission" date="2014-12" db="EMBL/GenBank/DDBJ databases">
        <title>Genome assembly of Enhygromyxa salina DSM 15201.</title>
        <authorList>
            <person name="Sharma G."/>
            <person name="Subramanian S."/>
        </authorList>
    </citation>
    <scope>NUCLEOTIDE SEQUENCE [LARGE SCALE GENOMIC DNA]</scope>
    <source>
        <strain evidence="17 18">DSM 15201</strain>
    </source>
</reference>
<keyword evidence="6 12" id="KW-0686">Riboflavin biosynthesis</keyword>
<feature type="binding site" evidence="14">
    <location>
        <position position="200"/>
    </location>
    <ligand>
        <name>NADP(+)</name>
        <dbReference type="ChEBI" id="CHEBI:58349"/>
    </ligand>
</feature>
<dbReference type="SUPFAM" id="SSF53597">
    <property type="entry name" value="Dihydrofolate reductase-like"/>
    <property type="match status" value="1"/>
</dbReference>
<evidence type="ECO:0000256" key="5">
    <source>
        <dbReference type="ARBA" id="ARBA00007417"/>
    </source>
</evidence>
<proteinExistence type="inferred from homology"/>
<evidence type="ECO:0000256" key="14">
    <source>
        <dbReference type="PIRSR" id="PIRSR006769-2"/>
    </source>
</evidence>
<evidence type="ECO:0000256" key="2">
    <source>
        <dbReference type="ARBA" id="ARBA00004882"/>
    </source>
</evidence>
<evidence type="ECO:0000256" key="11">
    <source>
        <dbReference type="ARBA" id="ARBA00023268"/>
    </source>
</evidence>
<dbReference type="RefSeq" id="WP_052547268.1">
    <property type="nucleotide sequence ID" value="NZ_JMCC02000014.1"/>
</dbReference>
<dbReference type="PANTHER" id="PTHR38011:SF7">
    <property type="entry name" value="2,5-DIAMINO-6-RIBOSYLAMINO-4(3H)-PYRIMIDINONE 5'-PHOSPHATE REDUCTASE"/>
    <property type="match status" value="1"/>
</dbReference>
<dbReference type="InterPro" id="IPR004794">
    <property type="entry name" value="Eubact_RibD"/>
</dbReference>
<feature type="binding site" evidence="15">
    <location>
        <position position="75"/>
    </location>
    <ligand>
        <name>Zn(2+)</name>
        <dbReference type="ChEBI" id="CHEBI:29105"/>
        <note>catalytic</note>
    </ligand>
</feature>
<dbReference type="Proteomes" id="UP000031599">
    <property type="component" value="Unassembled WGS sequence"/>
</dbReference>
<feature type="binding site" evidence="14">
    <location>
        <position position="204"/>
    </location>
    <ligand>
        <name>substrate</name>
    </ligand>
</feature>
<dbReference type="EC" id="3.5.4.26" evidence="12"/>
<keyword evidence="12" id="KW-0378">Hydrolase</keyword>
<feature type="domain" description="CMP/dCMP-type deaminase" evidence="16">
    <location>
        <begin position="1"/>
        <end position="123"/>
    </location>
</feature>
<comment type="caution">
    <text evidence="17">The sequence shown here is derived from an EMBL/GenBank/DDBJ whole genome shotgun (WGS) entry which is preliminary data.</text>
</comment>
<comment type="similarity">
    <text evidence="5 12">In the C-terminal section; belongs to the HTP reductase family.</text>
</comment>
<keyword evidence="8 12" id="KW-0862">Zinc</keyword>
<organism evidence="17 18">
    <name type="scientific">Enhygromyxa salina</name>
    <dbReference type="NCBI Taxonomy" id="215803"/>
    <lineage>
        <taxon>Bacteria</taxon>
        <taxon>Pseudomonadati</taxon>
        <taxon>Myxococcota</taxon>
        <taxon>Polyangia</taxon>
        <taxon>Nannocystales</taxon>
        <taxon>Nannocystaceae</taxon>
        <taxon>Enhygromyxa</taxon>
    </lineage>
</organism>
<evidence type="ECO:0000256" key="7">
    <source>
        <dbReference type="ARBA" id="ARBA00022723"/>
    </source>
</evidence>
<feature type="binding site" evidence="14">
    <location>
        <position position="196"/>
    </location>
    <ligand>
        <name>NADP(+)</name>
        <dbReference type="ChEBI" id="CHEBI:58349"/>
    </ligand>
</feature>
<dbReference type="InterPro" id="IPR002125">
    <property type="entry name" value="CMP_dCMP_dom"/>
</dbReference>
<sequence>MSDVQWMREALRVANSGTGATYPNPCVGAVVVKRGRVLGKARSDVTGGAHAEVRALAMAGRAAKGATLYVTLEPCNHRGRTPPCVDAILGAGVARVVVAIEDPAPHVAGAGLRRLQDHGVTVELGLLAERAREVHRHYLHHVARGRPFVTLKCATSIDGCIATASGDSKWITGAPARRSGHRLRAQHHAIAVGAATVLADDPGLDVRLVRGVSPDPVVFDPRLRVASAGRPLQLLRPGVLYLHTERASKRARAALAKAGAEALELPATARGGVDIEAALDRLGDRGVRSLMVEGGGRLLGAFVAARAWQELWMYRAPLVLGEGRPAIAGVGWTSVGDAPRLELLRTRTLGADQLCVYAPL</sequence>
<dbReference type="InterPro" id="IPR002734">
    <property type="entry name" value="RibDG_C"/>
</dbReference>
<dbReference type="GO" id="GO:0009231">
    <property type="term" value="P:riboflavin biosynthetic process"/>
    <property type="evidence" value="ECO:0007669"/>
    <property type="project" value="UniProtKB-UniPathway"/>
</dbReference>
<evidence type="ECO:0000256" key="6">
    <source>
        <dbReference type="ARBA" id="ARBA00022619"/>
    </source>
</evidence>
<feature type="binding site" evidence="14">
    <location>
        <position position="207"/>
    </location>
    <ligand>
        <name>substrate</name>
    </ligand>
</feature>
<evidence type="ECO:0000313" key="18">
    <source>
        <dbReference type="Proteomes" id="UP000031599"/>
    </source>
</evidence>
<dbReference type="EMBL" id="JMCC02000014">
    <property type="protein sequence ID" value="KIG18192.1"/>
    <property type="molecule type" value="Genomic_DNA"/>
</dbReference>
<feature type="binding site" evidence="14">
    <location>
        <position position="293"/>
    </location>
    <ligand>
        <name>substrate</name>
    </ligand>
</feature>
<evidence type="ECO:0000313" key="17">
    <source>
        <dbReference type="EMBL" id="KIG18192.1"/>
    </source>
</evidence>
<comment type="pathway">
    <text evidence="2 12">Cofactor biosynthesis; riboflavin biosynthesis; 5-amino-6-(D-ribitylamino)uracil from GTP: step 2/4.</text>
</comment>
<comment type="catalytic activity">
    <reaction evidence="12">
        <text>2,5-diamino-6-hydroxy-4-(5-phosphoribosylamino)-pyrimidine + H2O + H(+) = 5-amino-6-(5-phospho-D-ribosylamino)uracil + NH4(+)</text>
        <dbReference type="Rhea" id="RHEA:21868"/>
        <dbReference type="ChEBI" id="CHEBI:15377"/>
        <dbReference type="ChEBI" id="CHEBI:15378"/>
        <dbReference type="ChEBI" id="CHEBI:28938"/>
        <dbReference type="ChEBI" id="CHEBI:58453"/>
        <dbReference type="ChEBI" id="CHEBI:58614"/>
        <dbReference type="EC" id="3.5.4.26"/>
    </reaction>
</comment>
<evidence type="ECO:0000256" key="10">
    <source>
        <dbReference type="ARBA" id="ARBA00023002"/>
    </source>
</evidence>
<evidence type="ECO:0000256" key="4">
    <source>
        <dbReference type="ARBA" id="ARBA00005259"/>
    </source>
</evidence>
<feature type="binding site" evidence="14">
    <location>
        <position position="168"/>
    </location>
    <ligand>
        <name>substrate</name>
    </ligand>
</feature>
<dbReference type="UniPathway" id="UPA00275">
    <property type="reaction ID" value="UER00401"/>
</dbReference>
<dbReference type="PROSITE" id="PS51747">
    <property type="entry name" value="CYT_DCMP_DEAMINASES_2"/>
    <property type="match status" value="1"/>
</dbReference>
<evidence type="ECO:0000256" key="13">
    <source>
        <dbReference type="PIRSR" id="PIRSR006769-1"/>
    </source>
</evidence>
<dbReference type="CDD" id="cd01284">
    <property type="entry name" value="Riboflavin_deaminase-reductase"/>
    <property type="match status" value="1"/>
</dbReference>
<comment type="catalytic activity">
    <reaction evidence="12">
        <text>5-amino-6-(5-phospho-D-ribitylamino)uracil + NADP(+) = 5-amino-6-(5-phospho-D-ribosylamino)uracil + NADPH + H(+)</text>
        <dbReference type="Rhea" id="RHEA:17845"/>
        <dbReference type="ChEBI" id="CHEBI:15378"/>
        <dbReference type="ChEBI" id="CHEBI:57783"/>
        <dbReference type="ChEBI" id="CHEBI:58349"/>
        <dbReference type="ChEBI" id="CHEBI:58421"/>
        <dbReference type="ChEBI" id="CHEBI:58453"/>
        <dbReference type="EC" id="1.1.1.193"/>
    </reaction>
</comment>
<comment type="similarity">
    <text evidence="4 12">In the N-terminal section; belongs to the cytidine and deoxycytidylate deaminase family.</text>
</comment>
<feature type="binding site" evidence="14">
    <location>
        <position position="170"/>
    </location>
    <ligand>
        <name>NADP(+)</name>
        <dbReference type="ChEBI" id="CHEBI:58349"/>
    </ligand>
</feature>
<feature type="binding site" evidence="15">
    <location>
        <position position="84"/>
    </location>
    <ligand>
        <name>Zn(2+)</name>
        <dbReference type="ChEBI" id="CHEBI:29105"/>
        <note>catalytic</note>
    </ligand>
</feature>
<dbReference type="Pfam" id="PF01872">
    <property type="entry name" value="RibD_C"/>
    <property type="match status" value="1"/>
</dbReference>
<dbReference type="AlphaFoldDB" id="A0A0C2DEY7"/>
<dbReference type="Pfam" id="PF00383">
    <property type="entry name" value="dCMP_cyt_deam_1"/>
    <property type="match status" value="1"/>
</dbReference>
<dbReference type="InterPro" id="IPR024072">
    <property type="entry name" value="DHFR-like_dom_sf"/>
</dbReference>
<feature type="binding site" evidence="14">
    <location>
        <position position="184"/>
    </location>
    <ligand>
        <name>substrate</name>
    </ligand>
</feature>
<dbReference type="InterPro" id="IPR016193">
    <property type="entry name" value="Cytidine_deaminase-like"/>
</dbReference>
<comment type="pathway">
    <text evidence="3 12">Cofactor biosynthesis; riboflavin biosynthesis; 5-amino-6-(D-ribitylamino)uracil from GTP: step 3/4.</text>
</comment>
<protein>
    <recommendedName>
        <fullName evidence="12">Riboflavin biosynthesis protein RibD</fullName>
    </recommendedName>
    <domain>
        <recommendedName>
            <fullName evidence="12">Diaminohydroxyphosphoribosylaminopyrimidine deaminase</fullName>
            <shortName evidence="12">DRAP deaminase</shortName>
            <ecNumber evidence="12">3.5.4.26</ecNumber>
        </recommendedName>
        <alternativeName>
            <fullName evidence="12">Riboflavin-specific deaminase</fullName>
        </alternativeName>
    </domain>
    <domain>
        <recommendedName>
            <fullName evidence="12">5-amino-6-(5-phosphoribosylamino)uracil reductase</fullName>
            <ecNumber evidence="12">1.1.1.193</ecNumber>
        </recommendedName>
        <alternativeName>
            <fullName evidence="12">HTP reductase</fullName>
        </alternativeName>
    </domain>
</protein>
<dbReference type="GO" id="GO:0008835">
    <property type="term" value="F:diaminohydroxyphosphoribosylaminopyrimidine deaminase activity"/>
    <property type="evidence" value="ECO:0007669"/>
    <property type="project" value="UniProtKB-EC"/>
</dbReference>